<dbReference type="EMBL" id="LR798294">
    <property type="protein sequence ID" value="CAB5222004.1"/>
    <property type="molecule type" value="Genomic_DNA"/>
</dbReference>
<sequence length="73" mass="8371">MIYILMIWTAVTGGVRPNYSGMEIQRDWRSLGEFHAELSNSGFQTSKTAHQMCEDAARQLGLKTENYRCVRSK</sequence>
<gene>
    <name evidence="1" type="ORF">UFOVP242_218</name>
</gene>
<proteinExistence type="predicted"/>
<organism evidence="1">
    <name type="scientific">uncultured Caudovirales phage</name>
    <dbReference type="NCBI Taxonomy" id="2100421"/>
    <lineage>
        <taxon>Viruses</taxon>
        <taxon>Duplodnaviria</taxon>
        <taxon>Heunggongvirae</taxon>
        <taxon>Uroviricota</taxon>
        <taxon>Caudoviricetes</taxon>
        <taxon>Peduoviridae</taxon>
        <taxon>Maltschvirus</taxon>
        <taxon>Maltschvirus maltsch</taxon>
    </lineage>
</organism>
<reference evidence="1" key="1">
    <citation type="submission" date="2020-05" db="EMBL/GenBank/DDBJ databases">
        <authorList>
            <person name="Chiriac C."/>
            <person name="Salcher M."/>
            <person name="Ghai R."/>
            <person name="Kavagutti S V."/>
        </authorList>
    </citation>
    <scope>NUCLEOTIDE SEQUENCE</scope>
</reference>
<evidence type="ECO:0000313" key="1">
    <source>
        <dbReference type="EMBL" id="CAB5222004.1"/>
    </source>
</evidence>
<name>A0A6J7X0W7_9CAUD</name>
<protein>
    <submittedName>
        <fullName evidence="1">Uncharacterized protein</fullName>
    </submittedName>
</protein>
<accession>A0A6J7X0W7</accession>